<dbReference type="Proteomes" id="UP000076079">
    <property type="component" value="Chromosome"/>
</dbReference>
<proteinExistence type="predicted"/>
<dbReference type="SUPFAM" id="SSF57938">
    <property type="entry name" value="DnaJ/Hsp40 cysteine-rich domain"/>
    <property type="match status" value="1"/>
</dbReference>
<protein>
    <submittedName>
        <fullName evidence="1">Chaperone protein DnaJ</fullName>
    </submittedName>
</protein>
<keyword evidence="2" id="KW-1185">Reference proteome</keyword>
<name>A0A143PVQ2_LUTPR</name>
<dbReference type="Gene3D" id="2.60.260.20">
    <property type="entry name" value="Urease metallochaperone UreE, N-terminal domain"/>
    <property type="match status" value="1"/>
</dbReference>
<accession>A0A143PVQ2</accession>
<dbReference type="PATRIC" id="fig|1813736.3.peg.6026"/>
<reference evidence="1 2" key="1">
    <citation type="journal article" date="2016" name="Genome Announc.">
        <title>First Complete Genome Sequence of a Subdivision 6 Acidobacterium Strain.</title>
        <authorList>
            <person name="Huang S."/>
            <person name="Vieira S."/>
            <person name="Bunk B."/>
            <person name="Riedel T."/>
            <person name="Sproer C."/>
            <person name="Overmann J."/>
        </authorList>
    </citation>
    <scope>NUCLEOTIDE SEQUENCE [LARGE SCALE GENOMIC DNA]</scope>
    <source>
        <strain evidence="2">DSM 100886 HEG_-6_39</strain>
    </source>
</reference>
<evidence type="ECO:0000313" key="1">
    <source>
        <dbReference type="EMBL" id="AMY12461.1"/>
    </source>
</evidence>
<reference evidence="2" key="2">
    <citation type="submission" date="2016-04" db="EMBL/GenBank/DDBJ databases">
        <title>First Complete Genome Sequence of a Subdivision 6 Acidobacterium.</title>
        <authorList>
            <person name="Huang S."/>
            <person name="Vieira S."/>
            <person name="Bunk B."/>
            <person name="Riedel T."/>
            <person name="Sproeer C."/>
            <person name="Overmann J."/>
        </authorList>
    </citation>
    <scope>NUCLEOTIDE SEQUENCE [LARGE SCALE GENOMIC DNA]</scope>
    <source>
        <strain evidence="2">DSM 100886 HEG_-6_39</strain>
    </source>
</reference>
<organism evidence="1 2">
    <name type="scientific">Luteitalea pratensis</name>
    <dbReference type="NCBI Taxonomy" id="1855912"/>
    <lineage>
        <taxon>Bacteria</taxon>
        <taxon>Pseudomonadati</taxon>
        <taxon>Acidobacteriota</taxon>
        <taxon>Vicinamibacteria</taxon>
        <taxon>Vicinamibacterales</taxon>
        <taxon>Vicinamibacteraceae</taxon>
        <taxon>Luteitalea</taxon>
    </lineage>
</organism>
<gene>
    <name evidence="1" type="ORF">LuPra_05736</name>
</gene>
<dbReference type="EMBL" id="CP015136">
    <property type="protein sequence ID" value="AMY12461.1"/>
    <property type="molecule type" value="Genomic_DNA"/>
</dbReference>
<sequence length="183" mass="19768">MHDYYRIAEISGATRRAPARAVPAWAVVAHAMPASAPRTPPQGLHLVRALEPERPVDGALRDEVALDFPSGQQAIDHARRDFAEADGPAVRLLVDVTLTPLEARRSKRVPLCVHVPALCDACGGRGEAWDEPCAACEGVGTAIATRYLVVRVPANTVNGTTLRYRLALPYGPLVRLDVRLAVR</sequence>
<dbReference type="KEGG" id="abac:LuPra_05736"/>
<dbReference type="AlphaFoldDB" id="A0A143PVQ2"/>
<dbReference type="InterPro" id="IPR036410">
    <property type="entry name" value="HSP_DnaJ_Cys-rich_dom_sf"/>
</dbReference>
<dbReference type="Gene3D" id="2.10.230.10">
    <property type="entry name" value="Heat shock protein DnaJ, cysteine-rich domain"/>
    <property type="match status" value="1"/>
</dbReference>
<dbReference type="STRING" id="1855912.LuPra_05736"/>
<evidence type="ECO:0000313" key="2">
    <source>
        <dbReference type="Proteomes" id="UP000076079"/>
    </source>
</evidence>